<gene>
    <name evidence="1" type="ORF">D0511_08090</name>
</gene>
<protein>
    <submittedName>
        <fullName evidence="1">Uncharacterized protein</fullName>
    </submittedName>
</protein>
<dbReference type="Proteomes" id="UP000258102">
    <property type="component" value="Chromosome 1"/>
</dbReference>
<dbReference type="RefSeq" id="WP_088530865.1">
    <property type="nucleotide sequence ID" value="NZ_CP021646.1"/>
</dbReference>
<proteinExistence type="predicted"/>
<evidence type="ECO:0000313" key="1">
    <source>
        <dbReference type="EMBL" id="AXR02029.1"/>
    </source>
</evidence>
<organism evidence="1 2">
    <name type="scientific">Pseudoalteromonas piscicida</name>
    <dbReference type="NCBI Taxonomy" id="43662"/>
    <lineage>
        <taxon>Bacteria</taxon>
        <taxon>Pseudomonadati</taxon>
        <taxon>Pseudomonadota</taxon>
        <taxon>Gammaproteobacteria</taxon>
        <taxon>Alteromonadales</taxon>
        <taxon>Pseudoalteromonadaceae</taxon>
        <taxon>Pseudoalteromonas</taxon>
    </lineage>
</organism>
<dbReference type="EMBL" id="CP031761">
    <property type="protein sequence ID" value="AXR02029.1"/>
    <property type="molecule type" value="Genomic_DNA"/>
</dbReference>
<dbReference type="KEGG" id="ppis:B1L02_09675"/>
<dbReference type="AlphaFoldDB" id="A0AAD0W3F2"/>
<name>A0AAD0W3F2_PSEO7</name>
<evidence type="ECO:0000313" key="2">
    <source>
        <dbReference type="Proteomes" id="UP000258102"/>
    </source>
</evidence>
<reference evidence="1 2" key="1">
    <citation type="submission" date="2018-08" db="EMBL/GenBank/DDBJ databases">
        <title>Whole Genome Sequences of Two Pseudoalteromonas piscicida Strains, DE1-A and DE2-A, which Exhibit Strong Antibacterial Activity against Vibrio vulnificus.</title>
        <authorList>
            <person name="Richards G.P."/>
            <person name="Needleman D.S."/>
            <person name="Watson M.A."/>
            <person name="Polson S.W."/>
        </authorList>
    </citation>
    <scope>NUCLEOTIDE SEQUENCE [LARGE SCALE GENOMIC DNA]</scope>
    <source>
        <strain evidence="1 2">DE2-A</strain>
    </source>
</reference>
<accession>A0AAD0W3F2</accession>
<sequence length="61" mass="6837">MFIVAQLLLRLPGGKSSAATKTHFGEQKSSSKGQQALGLLFQFTFYDWVVIPNLLFIKRAH</sequence>